<evidence type="ECO:0000256" key="2">
    <source>
        <dbReference type="PROSITE-ProRule" id="PRU00103"/>
    </source>
</evidence>
<dbReference type="WBParaSite" id="PgR005X_g068_t02">
    <property type="protein sequence ID" value="PgR005X_g068_t02"/>
    <property type="gene ID" value="PgR005X_g068"/>
</dbReference>
<dbReference type="InterPro" id="IPR016024">
    <property type="entry name" value="ARM-type_fold"/>
</dbReference>
<dbReference type="GO" id="GO:0005737">
    <property type="term" value="C:cytoplasm"/>
    <property type="evidence" value="ECO:0007669"/>
    <property type="project" value="TreeGrafter"/>
</dbReference>
<protein>
    <submittedName>
        <fullName evidence="6">Serine/threonine-protein phosphatase 4 regulatory subunit 1</fullName>
    </submittedName>
</protein>
<dbReference type="InterPro" id="IPR051023">
    <property type="entry name" value="PP2A_Regulatory_Subunit_A"/>
</dbReference>
<name>A0A915AE92_PARUN</name>
<dbReference type="InterPro" id="IPR057978">
    <property type="entry name" value="TPR_DAAF5"/>
</dbReference>
<feature type="region of interest" description="Disordered" evidence="3">
    <location>
        <begin position="951"/>
        <end position="970"/>
    </location>
</feature>
<sequence>MAFINQDHLMQTPSHSDAQFDGDVEMDDDGACEFDGADGSPHERSDFECFMYYATSPSIGDTEVAVRSVAKTMHTLDPDSDRRSLERLMRAIESIFERDDDSQIRCIILEQIPTIYLDFSNSDAVSARIHEVFSCVIVDCIVHFSDQVWKCVIGTIGVLLEQHLLTREALEEQICPALLEQTCHHSGCQAYIVSDEHRVEALTLLCKIITCRGTVSRQWIFDVFTPRLSLLLQDSVFHVRKISASILGDVASIFGRNFTEQFIVPFLTTLSRDPIWGVRKACCEVFVEVAQKCSSRVKETQLAPRFIELLKDSSRWVCFAAFQQLGPFIATFADSTRTGLEIRNGRLAFTDDSSQSLCTTETEPDGMEASWLSDFEYSVLPSDVCLPSDAKTEPSPAELLAADDQILSELTGLLDSWTLDQNSGSARSAHSSLTDVLDGTLSAAAACSTQNDLSKLVFDDDDRVADDEDLMDIEEEHANTKIVMVGEKAEDFGELSYWSKNFIDVDMECYGRKAISSDSDSYMERRISMLYRHSDDVLLQEKQSEMDLAVHRKAGGKKALYQGTGDCHLDVEGSSNSGLLQNGNLVSASVTSYDSKDIVPKELLDSYVKRVSPCGTNEPDINRHCAHSFPAVAFTLGRRNWPQLQETYAQLASDMQWRVRQSLASSMHEVAAIIGEENADAHLVPVFEQFMKDVEDVRLGLLKHLYDFFKLVTPGTRKKLLTVLASFLHSDAENERNWRSRHEYTRQCALLCDLYDVNDVNEYIAAIALTLATDRVASVRDEAASLLARVLSKFVRYEWRGQSAHVEIKTIPVTASFANDTIKGFARSKNWRRRQTFVKFCAKTLEFGQVSVEQFEFLLLPELVHLSADGVPNIRLAFARAMFCTRGGEVFRAKADRENVRDALEVMLDDSDSDCRRTARKALGMPDSESNFQIKDGTENLGGMESVLQPSLLGNEAEGTPEQNYGIHAE</sequence>
<dbReference type="PANTHER" id="PTHR10648:SF1">
    <property type="entry name" value="SERINE_THREONINE-PROTEIN PHOSPHATASE 4 REGULATORY SUBUNIT 1"/>
    <property type="match status" value="1"/>
</dbReference>
<evidence type="ECO:0000259" key="4">
    <source>
        <dbReference type="Pfam" id="PF25757"/>
    </source>
</evidence>
<proteinExistence type="predicted"/>
<dbReference type="PANTHER" id="PTHR10648">
    <property type="entry name" value="SERINE/THREONINE-PROTEIN PHOSPHATASE PP2A 65 KDA REGULATORY SUBUNIT"/>
    <property type="match status" value="1"/>
</dbReference>
<dbReference type="InterPro" id="IPR011989">
    <property type="entry name" value="ARM-like"/>
</dbReference>
<dbReference type="InterPro" id="IPR021133">
    <property type="entry name" value="HEAT_type_2"/>
</dbReference>
<evidence type="ECO:0000313" key="5">
    <source>
        <dbReference type="Proteomes" id="UP000887569"/>
    </source>
</evidence>
<feature type="domain" description="Dynein axonemal assembly factor 5 TPR repeats" evidence="4">
    <location>
        <begin position="100"/>
        <end position="323"/>
    </location>
</feature>
<feature type="repeat" description="HEAT" evidence="2">
    <location>
        <begin position="644"/>
        <end position="682"/>
    </location>
</feature>
<feature type="repeat" description="HEAT" evidence="2">
    <location>
        <begin position="224"/>
        <end position="262"/>
    </location>
</feature>
<dbReference type="SUPFAM" id="SSF48371">
    <property type="entry name" value="ARM repeat"/>
    <property type="match status" value="1"/>
</dbReference>
<dbReference type="GO" id="GO:0019888">
    <property type="term" value="F:protein phosphatase regulator activity"/>
    <property type="evidence" value="ECO:0007669"/>
    <property type="project" value="TreeGrafter"/>
</dbReference>
<keyword evidence="5" id="KW-1185">Reference proteome</keyword>
<feature type="region of interest" description="Disordered" evidence="3">
    <location>
        <begin position="1"/>
        <end position="22"/>
    </location>
</feature>
<evidence type="ECO:0000256" key="1">
    <source>
        <dbReference type="ARBA" id="ARBA00022737"/>
    </source>
</evidence>
<evidence type="ECO:0000256" key="3">
    <source>
        <dbReference type="SAM" id="MobiDB-lite"/>
    </source>
</evidence>
<accession>A0A915AE92</accession>
<dbReference type="PROSITE" id="PS50077">
    <property type="entry name" value="HEAT_REPEAT"/>
    <property type="match status" value="2"/>
</dbReference>
<dbReference type="Pfam" id="PF25757">
    <property type="entry name" value="TPR_DNAAF5"/>
    <property type="match status" value="1"/>
</dbReference>
<keyword evidence="1" id="KW-0677">Repeat</keyword>
<feature type="compositionally biased region" description="Polar residues" evidence="3">
    <location>
        <begin position="8"/>
        <end position="17"/>
    </location>
</feature>
<dbReference type="Proteomes" id="UP000887569">
    <property type="component" value="Unplaced"/>
</dbReference>
<reference evidence="6" key="1">
    <citation type="submission" date="2022-11" db="UniProtKB">
        <authorList>
            <consortium name="WormBaseParasite"/>
        </authorList>
    </citation>
    <scope>IDENTIFICATION</scope>
</reference>
<organism evidence="5 6">
    <name type="scientific">Parascaris univalens</name>
    <name type="common">Nematode worm</name>
    <dbReference type="NCBI Taxonomy" id="6257"/>
    <lineage>
        <taxon>Eukaryota</taxon>
        <taxon>Metazoa</taxon>
        <taxon>Ecdysozoa</taxon>
        <taxon>Nematoda</taxon>
        <taxon>Chromadorea</taxon>
        <taxon>Rhabditida</taxon>
        <taxon>Spirurina</taxon>
        <taxon>Ascaridomorpha</taxon>
        <taxon>Ascaridoidea</taxon>
        <taxon>Ascarididae</taxon>
        <taxon>Parascaris</taxon>
    </lineage>
</organism>
<dbReference type="AlphaFoldDB" id="A0A915AE92"/>
<dbReference type="Gene3D" id="1.25.10.10">
    <property type="entry name" value="Leucine-rich Repeat Variant"/>
    <property type="match status" value="2"/>
</dbReference>
<evidence type="ECO:0000313" key="6">
    <source>
        <dbReference type="WBParaSite" id="PgR005X_g068_t02"/>
    </source>
</evidence>